<dbReference type="RefSeq" id="XP_017856785.1">
    <property type="nucleotide sequence ID" value="XM_018001296.1"/>
</dbReference>
<dbReference type="CDD" id="cd00087">
    <property type="entry name" value="FReD"/>
    <property type="match status" value="1"/>
</dbReference>
<dbReference type="Pfam" id="PF00147">
    <property type="entry name" value="Fibrinogen_C"/>
    <property type="match status" value="1"/>
</dbReference>
<evidence type="ECO:0000259" key="2">
    <source>
        <dbReference type="PROSITE" id="PS51406"/>
    </source>
</evidence>
<sequence>MENDAQCGPYCYRLVKPLLLSAALADEKERQLRAEIQRLESQLEQSKAHQKHCLTKEDLLSSQPMWIDKLPDANKVQLLSNNGSEIIGASTEDNAVPEKRLSANEAETKVNLITSCIGQANGIYELKMQGSSPFKVPCDSNWTVIQRRLDGSVDFNRNMSDYRSGFGQLDGEFFIGLDKLYLLTKSQPHELYISMKDVRNHTLFKHYLDFRIGGEEDNFRLISLGQYNGNLRDEMSHQVNSAFSTYDNDNDVYPYNCALLAQSGWWFSSCFDR</sequence>
<reference evidence="3" key="1">
    <citation type="journal article" date="1997" name="Nucleic Acids Res.">
        <title>tRNAscan-SE: a program for improved detection of transfer RNA genes in genomic sequence.</title>
        <authorList>
            <person name="Lowe T.M."/>
            <person name="Eddy S.R."/>
        </authorList>
    </citation>
    <scope>NUCLEOTIDE SEQUENCE [LARGE SCALE GENOMIC DNA]</scope>
</reference>
<evidence type="ECO:0000313" key="3">
    <source>
        <dbReference type="Proteomes" id="UP000694904"/>
    </source>
</evidence>
<dbReference type="InterPro" id="IPR002181">
    <property type="entry name" value="Fibrinogen_a/b/g_C_dom"/>
</dbReference>
<gene>
    <name evidence="4" type="primary">LOC108609577</name>
</gene>
<keyword evidence="1" id="KW-0175">Coiled coil</keyword>
<dbReference type="SMART" id="SM00186">
    <property type="entry name" value="FBG"/>
    <property type="match status" value="1"/>
</dbReference>
<dbReference type="InterPro" id="IPR014716">
    <property type="entry name" value="Fibrinogen_a/b/g_C_1"/>
</dbReference>
<feature type="domain" description="Fibrinogen C-terminal" evidence="2">
    <location>
        <begin position="107"/>
        <end position="273"/>
    </location>
</feature>
<dbReference type="PANTHER" id="PTHR19143:SF327">
    <property type="entry name" value="FI21813P1-RELATED"/>
    <property type="match status" value="1"/>
</dbReference>
<reference evidence="3" key="2">
    <citation type="journal article" date="2016" name="G3 (Bethesda)">
        <title>Genome Evolution in Three Species of Cactophilic Drosophila.</title>
        <authorList>
            <person name="Sanchez-Flores A."/>
            <person name="Penazola F."/>
            <person name="Carpinteyro-Ponce J."/>
            <person name="Nazario-Yepiz N."/>
            <person name="Abreu-Goodger C."/>
            <person name="Machado C.A."/>
            <person name="Markow T.A."/>
        </authorList>
    </citation>
    <scope>NUCLEOTIDE SEQUENCE [LARGE SCALE GENOMIC DNA]</scope>
</reference>
<evidence type="ECO:0000313" key="4">
    <source>
        <dbReference type="RefSeq" id="XP_017856785.1"/>
    </source>
</evidence>
<dbReference type="Proteomes" id="UP000694904">
    <property type="component" value="Chromosome 3"/>
</dbReference>
<dbReference type="Gene3D" id="3.90.215.10">
    <property type="entry name" value="Gamma Fibrinogen, chain A, domain 1"/>
    <property type="match status" value="1"/>
</dbReference>
<keyword evidence="3" id="KW-1185">Reference proteome</keyword>
<protein>
    <submittedName>
        <fullName evidence="4">Microfibril-associated glycoprotein 4-like</fullName>
    </submittedName>
</protein>
<accession>A0ABM1NP99</accession>
<dbReference type="InterPro" id="IPR036056">
    <property type="entry name" value="Fibrinogen-like_C"/>
</dbReference>
<dbReference type="SUPFAM" id="SSF56496">
    <property type="entry name" value="Fibrinogen C-terminal domain-like"/>
    <property type="match status" value="1"/>
</dbReference>
<evidence type="ECO:0000256" key="1">
    <source>
        <dbReference type="SAM" id="Coils"/>
    </source>
</evidence>
<dbReference type="PANTHER" id="PTHR19143">
    <property type="entry name" value="FIBRINOGEN/TENASCIN/ANGIOPOEITIN"/>
    <property type="match status" value="1"/>
</dbReference>
<name>A0ABM1NP99_DROAR</name>
<dbReference type="GeneID" id="108609577"/>
<proteinExistence type="predicted"/>
<organism evidence="3 4">
    <name type="scientific">Drosophila arizonae</name>
    <name type="common">Fruit fly</name>
    <dbReference type="NCBI Taxonomy" id="7263"/>
    <lineage>
        <taxon>Eukaryota</taxon>
        <taxon>Metazoa</taxon>
        <taxon>Ecdysozoa</taxon>
        <taxon>Arthropoda</taxon>
        <taxon>Hexapoda</taxon>
        <taxon>Insecta</taxon>
        <taxon>Pterygota</taxon>
        <taxon>Neoptera</taxon>
        <taxon>Endopterygota</taxon>
        <taxon>Diptera</taxon>
        <taxon>Brachycera</taxon>
        <taxon>Muscomorpha</taxon>
        <taxon>Ephydroidea</taxon>
        <taxon>Drosophilidae</taxon>
        <taxon>Drosophila</taxon>
    </lineage>
</organism>
<dbReference type="PROSITE" id="PS51406">
    <property type="entry name" value="FIBRINOGEN_C_2"/>
    <property type="match status" value="1"/>
</dbReference>
<feature type="coiled-coil region" evidence="1">
    <location>
        <begin position="22"/>
        <end position="49"/>
    </location>
</feature>
<dbReference type="InterPro" id="IPR050373">
    <property type="entry name" value="Fibrinogen_C-term_domain"/>
</dbReference>
<reference evidence="4" key="3">
    <citation type="submission" date="2025-08" db="UniProtKB">
        <authorList>
            <consortium name="RefSeq"/>
        </authorList>
    </citation>
    <scope>IDENTIFICATION</scope>
    <source>
        <tissue evidence="4">Whole organism</tissue>
    </source>
</reference>